<comment type="caution">
    <text evidence="1">The sequence shown here is derived from an EMBL/GenBank/DDBJ whole genome shotgun (WGS) entry which is preliminary data.</text>
</comment>
<dbReference type="EMBL" id="ADLT01000049">
    <property type="protein sequence ID" value="EHO62576.1"/>
    <property type="molecule type" value="Genomic_DNA"/>
</dbReference>
<dbReference type="AlphaFoldDB" id="H1D1F3"/>
<evidence type="ECO:0000313" key="1">
    <source>
        <dbReference type="EMBL" id="EHO62576.1"/>
    </source>
</evidence>
<dbReference type="PATRIC" id="fig|742743.3.peg.1466"/>
<evidence type="ECO:0000313" key="2">
    <source>
        <dbReference type="Proteomes" id="UP000003277"/>
    </source>
</evidence>
<reference evidence="1 2" key="1">
    <citation type="submission" date="2011-11" db="EMBL/GenBank/DDBJ databases">
        <title>The Genome Sequence of Dialister succinatiphilus YIT 11850.</title>
        <authorList>
            <consortium name="The Broad Institute Genome Sequencing Platform"/>
            <person name="Earl A."/>
            <person name="Ward D."/>
            <person name="Feldgarden M."/>
            <person name="Gevers D."/>
            <person name="Morotomi M."/>
            <person name="Young S.K."/>
            <person name="Zeng Q."/>
            <person name="Gargeya S."/>
            <person name="Fitzgerald M."/>
            <person name="Haas B."/>
            <person name="Abouelleil A."/>
            <person name="Alvarado L."/>
            <person name="Arachchi H.M."/>
            <person name="Berlin A."/>
            <person name="Brown A."/>
            <person name="Chapman S.B."/>
            <person name="Dunbar C."/>
            <person name="Gearin G."/>
            <person name="Goldberg J."/>
            <person name="Griggs A."/>
            <person name="Gujja S."/>
            <person name="Heiman D."/>
            <person name="Howarth C."/>
            <person name="Lui A."/>
            <person name="MacDonald P.J.P."/>
            <person name="Montmayeur A."/>
            <person name="Murphy C."/>
            <person name="Neiman D."/>
            <person name="Pearson M."/>
            <person name="Priest M."/>
            <person name="Roberts A."/>
            <person name="Saif S."/>
            <person name="Shea T."/>
            <person name="Sisk P."/>
            <person name="Stolte C."/>
            <person name="Sykes S."/>
            <person name="Wortman J."/>
            <person name="Nusbaum C."/>
            <person name="Birren B."/>
        </authorList>
    </citation>
    <scope>NUCLEOTIDE SEQUENCE [LARGE SCALE GENOMIC DNA]</scope>
    <source>
        <strain evidence="1 2">YIT 11850</strain>
    </source>
</reference>
<sequence length="56" mass="5926">MGDWGISAGENIHLTGSTLEALGDRGSLILHAGKNITLDTGTLSARKDMTENRDTI</sequence>
<name>H1D1F3_9FIRM</name>
<organism evidence="1 2">
    <name type="scientific">Dialister succinatiphilus YIT 11850</name>
    <dbReference type="NCBI Taxonomy" id="742743"/>
    <lineage>
        <taxon>Bacteria</taxon>
        <taxon>Bacillati</taxon>
        <taxon>Bacillota</taxon>
        <taxon>Negativicutes</taxon>
        <taxon>Veillonellales</taxon>
        <taxon>Veillonellaceae</taxon>
        <taxon>Dialister</taxon>
    </lineage>
</organism>
<protein>
    <submittedName>
        <fullName evidence="1">Uncharacterized protein</fullName>
    </submittedName>
</protein>
<keyword evidence="2" id="KW-1185">Reference proteome</keyword>
<dbReference type="RefSeq" id="WP_008859935.1">
    <property type="nucleotide sequence ID" value="NZ_JH591188.1"/>
</dbReference>
<accession>H1D1F3</accession>
<dbReference type="HOGENOM" id="CLU_3006878_0_0_9"/>
<dbReference type="Proteomes" id="UP000003277">
    <property type="component" value="Unassembled WGS sequence"/>
</dbReference>
<proteinExistence type="predicted"/>
<gene>
    <name evidence="1" type="ORF">HMPREF9453_01441</name>
</gene>